<dbReference type="EMBL" id="UYYB01114481">
    <property type="protein sequence ID" value="VDM81776.1"/>
    <property type="molecule type" value="Genomic_DNA"/>
</dbReference>
<organism evidence="7 8">
    <name type="scientific">Strongylus vulgaris</name>
    <name type="common">Blood worm</name>
    <dbReference type="NCBI Taxonomy" id="40348"/>
    <lineage>
        <taxon>Eukaryota</taxon>
        <taxon>Metazoa</taxon>
        <taxon>Ecdysozoa</taxon>
        <taxon>Nematoda</taxon>
        <taxon>Chromadorea</taxon>
        <taxon>Rhabditida</taxon>
        <taxon>Rhabditina</taxon>
        <taxon>Rhabditomorpha</taxon>
        <taxon>Strongyloidea</taxon>
        <taxon>Strongylidae</taxon>
        <taxon>Strongylus</taxon>
    </lineage>
</organism>
<dbReference type="PANTHER" id="PTHR31893">
    <property type="entry name" value="TRANSMEMBRANE PROTEIN 151 HOMOLOG"/>
    <property type="match status" value="1"/>
</dbReference>
<keyword evidence="8" id="KW-1185">Reference proteome</keyword>
<gene>
    <name evidence="7" type="ORF">SVUK_LOCUS16774</name>
</gene>
<keyword evidence="5" id="KW-0472">Membrane</keyword>
<accession>A0A3P7JEK5</accession>
<dbReference type="OrthoDB" id="190434at2759"/>
<dbReference type="GO" id="GO:0016020">
    <property type="term" value="C:membrane"/>
    <property type="evidence" value="ECO:0007669"/>
    <property type="project" value="UniProtKB-SubCell"/>
</dbReference>
<reference evidence="7 8" key="1">
    <citation type="submission" date="2018-11" db="EMBL/GenBank/DDBJ databases">
        <authorList>
            <consortium name="Pathogen Informatics"/>
        </authorList>
    </citation>
    <scope>NUCLEOTIDE SEQUENCE [LARGE SCALE GENOMIC DNA]</scope>
</reference>
<evidence type="ECO:0000256" key="3">
    <source>
        <dbReference type="ARBA" id="ARBA00022692"/>
    </source>
</evidence>
<evidence type="ECO:0000256" key="1">
    <source>
        <dbReference type="ARBA" id="ARBA00004141"/>
    </source>
</evidence>
<dbReference type="Pfam" id="PF14857">
    <property type="entry name" value="TMEM151"/>
    <property type="match status" value="2"/>
</dbReference>
<sequence>MRRDLIPCSFRIFSVFLLSWPLRIYAECRTAMLNYQVTKLFGTCYLSPSSVNYTGPLTRTSTMETVELEAALGREQYFVVPSYSEAMLMPHATVVNSGLSSVIYLAGLLVPLGRRFFDCQGSPSSVNYTGPLTRTSTMETVELEAALGREQYFVVPSYSEAMLMPHATVVSSRNHQDVSTKFLFQELLRAIHPTPF</sequence>
<proteinExistence type="inferred from homology"/>
<protein>
    <submittedName>
        <fullName evidence="7">Uncharacterized protein</fullName>
    </submittedName>
</protein>
<comment type="subcellular location">
    <subcellularLocation>
        <location evidence="1">Membrane</location>
        <topology evidence="1">Multi-pass membrane protein</topology>
    </subcellularLocation>
</comment>
<evidence type="ECO:0000256" key="6">
    <source>
        <dbReference type="SAM" id="SignalP"/>
    </source>
</evidence>
<feature type="signal peptide" evidence="6">
    <location>
        <begin position="1"/>
        <end position="26"/>
    </location>
</feature>
<dbReference type="InterPro" id="IPR026767">
    <property type="entry name" value="Tmem151"/>
</dbReference>
<evidence type="ECO:0000313" key="8">
    <source>
        <dbReference type="Proteomes" id="UP000270094"/>
    </source>
</evidence>
<dbReference type="AlphaFoldDB" id="A0A3P7JEK5"/>
<keyword evidence="4" id="KW-1133">Transmembrane helix</keyword>
<name>A0A3P7JEK5_STRVU</name>
<evidence type="ECO:0000256" key="5">
    <source>
        <dbReference type="ARBA" id="ARBA00023136"/>
    </source>
</evidence>
<dbReference type="PANTHER" id="PTHR31893:SF5">
    <property type="entry name" value="TRANSMEMBRANE PROTEIN 151 HOMOLOG"/>
    <property type="match status" value="1"/>
</dbReference>
<evidence type="ECO:0000256" key="4">
    <source>
        <dbReference type="ARBA" id="ARBA00022989"/>
    </source>
</evidence>
<keyword evidence="6" id="KW-0732">Signal</keyword>
<dbReference type="Proteomes" id="UP000270094">
    <property type="component" value="Unassembled WGS sequence"/>
</dbReference>
<keyword evidence="3" id="KW-0812">Transmembrane</keyword>
<evidence type="ECO:0000313" key="7">
    <source>
        <dbReference type="EMBL" id="VDM81776.1"/>
    </source>
</evidence>
<comment type="similarity">
    <text evidence="2">Belongs to the TMEM151 family.</text>
</comment>
<feature type="chain" id="PRO_5017933618" evidence="6">
    <location>
        <begin position="27"/>
        <end position="196"/>
    </location>
</feature>
<evidence type="ECO:0000256" key="2">
    <source>
        <dbReference type="ARBA" id="ARBA00009583"/>
    </source>
</evidence>